<dbReference type="InterPro" id="IPR036397">
    <property type="entry name" value="RNaseH_sf"/>
</dbReference>
<keyword evidence="8" id="KW-0548">Nucleotidyltransferase</keyword>
<dbReference type="InterPro" id="IPR012337">
    <property type="entry name" value="RNaseH-like_sf"/>
</dbReference>
<evidence type="ECO:0000259" key="12">
    <source>
        <dbReference type="Pfam" id="PF07727"/>
    </source>
</evidence>
<dbReference type="GO" id="GO:0015074">
    <property type="term" value="P:DNA integration"/>
    <property type="evidence" value="ECO:0007669"/>
    <property type="project" value="UniProtKB-KW"/>
</dbReference>
<dbReference type="GO" id="GO:0046872">
    <property type="term" value="F:metal ion binding"/>
    <property type="evidence" value="ECO:0007669"/>
    <property type="project" value="UniProtKB-KW"/>
</dbReference>
<feature type="compositionally biased region" description="Basic and acidic residues" evidence="11">
    <location>
        <begin position="1132"/>
        <end position="1149"/>
    </location>
</feature>
<evidence type="ECO:0000256" key="3">
    <source>
        <dbReference type="ARBA" id="ARBA00022759"/>
    </source>
</evidence>
<feature type="region of interest" description="Disordered" evidence="11">
    <location>
        <begin position="1043"/>
        <end position="1158"/>
    </location>
</feature>
<dbReference type="GO" id="GO:0016787">
    <property type="term" value="F:hydrolase activity"/>
    <property type="evidence" value="ECO:0007669"/>
    <property type="project" value="UniProtKB-KW"/>
</dbReference>
<evidence type="ECO:0000256" key="9">
    <source>
        <dbReference type="ARBA" id="ARBA00023172"/>
    </source>
</evidence>
<keyword evidence="8" id="KW-0239">DNA-directed DNA polymerase</keyword>
<keyword evidence="7" id="KW-0695">RNA-directed DNA polymerase</keyword>
<feature type="compositionally biased region" description="Acidic residues" evidence="11">
    <location>
        <begin position="1098"/>
        <end position="1112"/>
    </location>
</feature>
<dbReference type="GO" id="GO:0003964">
    <property type="term" value="F:RNA-directed DNA polymerase activity"/>
    <property type="evidence" value="ECO:0007669"/>
    <property type="project" value="UniProtKB-KW"/>
</dbReference>
<dbReference type="Gene3D" id="3.30.420.10">
    <property type="entry name" value="Ribonuclease H-like superfamily/Ribonuclease H"/>
    <property type="match status" value="2"/>
</dbReference>
<dbReference type="InterPro" id="IPR013103">
    <property type="entry name" value="RVT_2"/>
</dbReference>
<dbReference type="GO" id="GO:0006310">
    <property type="term" value="P:DNA recombination"/>
    <property type="evidence" value="ECO:0007669"/>
    <property type="project" value="UniProtKB-KW"/>
</dbReference>
<feature type="compositionally biased region" description="Basic and acidic residues" evidence="11">
    <location>
        <begin position="1227"/>
        <end position="1242"/>
    </location>
</feature>
<feature type="domain" description="Reverse transcriptase Ty1/copia-type" evidence="12">
    <location>
        <begin position="661"/>
        <end position="730"/>
    </location>
</feature>
<name>A0A699GRJ8_TANCI</name>
<keyword evidence="2" id="KW-0479">Metal-binding</keyword>
<evidence type="ECO:0000256" key="11">
    <source>
        <dbReference type="SAM" id="MobiDB-lite"/>
    </source>
</evidence>
<dbReference type="Pfam" id="PF07727">
    <property type="entry name" value="RVT_2"/>
    <property type="match status" value="1"/>
</dbReference>
<dbReference type="GO" id="GO:0003676">
    <property type="term" value="F:nucleic acid binding"/>
    <property type="evidence" value="ECO:0007669"/>
    <property type="project" value="InterPro"/>
</dbReference>
<feature type="compositionally biased region" description="Low complexity" evidence="11">
    <location>
        <begin position="1243"/>
        <end position="1259"/>
    </location>
</feature>
<dbReference type="GO" id="GO:0003887">
    <property type="term" value="F:DNA-directed DNA polymerase activity"/>
    <property type="evidence" value="ECO:0007669"/>
    <property type="project" value="UniProtKB-KW"/>
</dbReference>
<dbReference type="PANTHER" id="PTHR42648:SF11">
    <property type="entry name" value="TRANSPOSON TY4-P GAG-POL POLYPROTEIN"/>
    <property type="match status" value="1"/>
</dbReference>
<feature type="region of interest" description="Disordered" evidence="11">
    <location>
        <begin position="1188"/>
        <end position="1271"/>
    </location>
</feature>
<sequence>MFELNKLRAELQAKDTTIKKLKAQIKGVPETTTSTSAKKDIDEIETINIELEHRVSKLIVENEHLKQTYKQFCDSIKPTYVSAKEHSEALMDLLNKKKLKGKDTVDNADQASVATTIALGMYKLNPEIVEQAKSLNPLESASYIACKYVKLIQELLSYVRYTCPDIHKPSEKFVAVTPMNKVKKVRFSEPLTSLNNIKQQCMFDANHDVCFLDVVNELNMRAQSKSKSNKKSRPHNIRKPTGKIFTEVGLKWKPIGRTFTIVGDRSQLTNFVHKFLGTVKFSNNQIENIMGYGDYQIGNVTISRVYYMEGLGHNLLSVGQFCDSYLEVAFRKHTCFVRNLEGVDLLSGSQETNLYTLSIGDMMVAINLLEKRSLVRGLPKLKFEKYHLCSTCAMGKSKKQSHKPKSEDTNQEKLYLLHMDLCGPMQVASINRRKYILVVMDDYSRFTWVKFLTSKDEAPDFIIKYYKSVDISHEKSVARTPQQNGVIERRNRTLVEAARTILGPALHKMTHATPGLGLIPNLTPSTTCVPPSRKEWDLVFQPVFDEFYSLPTSVVSAAPVVDAPVPDVSTDIPLSAEEDSHDLEVAHMRINPYFGILIPETVFEKSSSSDNIIGELSRLVSTRLQLHEQALFCHYDASLTLVEPKTYKEALTHSYWIEAILEAVWIFLTFAARMNMIVYQMDVKMALLNGILCEEVYVSQTDRFVDPDNLNHVYRLKKALYRLKHAPQSLKKYKMQSCDLVDTPMVKKFKLDKDLEGKAVDPTHDRGMVGTLMYLTSSRPDLYLKDSAIALTAFADADLAGCQDTRHSTSRSMQLLGDKLVRWSSKRQKSAAISGRERIEFLIDKLGMRSFTHETLKQLADKAEEIMSFIIDQQAKVDLELVPKEKRLEIGKCNGRLNPGKTQKEPTFQVVLDALALTLCDSVFLTTIDVSEICPRVHGQDFDELPIDEVIVSFFKELFHTREIKSLTDAVVDQMHQPWRTFSTLINKRATPPKKAKKLKKVTSPSKKLSLVLEDEPAKKLNSGKVTKIPSSAAKIKPFVTNEGTGAKLGVSNVTEEESTESKAESWGRDEDDNNNDHDSNFKQEANENETGFRSDQQDNEEEVKDDDEEEGDFVKTPSNYTPTDDEDEINVESKDDDNAKGNEDKGMDDTTNLLYDDVDQGNENLEITLDQVIEDAHVTISTVAKKTKVPVTSSSYSSDLRSRKDKDKDEDPFARLDRGLKKRKTSKDVEPTKSPKTKESKSSSSKGTKSQSTSSRKSVQAKEPEFEVTDSVMPHNKERNLVTRFDVLRKHGITNLSANDVFYFSIALRMFTRRLVIQKRVKNLQLGVKGYPMKINVTKPETTRPYIRKRDPYTPYQDPQGFIYVDTQGRNRLMRSHELYKFSDGTLTRLRTLLEHITKNITMEYLPKRRWSSLEKKKISYHDQGY</sequence>
<protein>
    <recommendedName>
        <fullName evidence="12">Reverse transcriptase Ty1/copia-type domain-containing protein</fullName>
    </recommendedName>
</protein>
<evidence type="ECO:0000256" key="8">
    <source>
        <dbReference type="ARBA" id="ARBA00022932"/>
    </source>
</evidence>
<gene>
    <name evidence="13" type="ORF">Tci_173253</name>
</gene>
<keyword evidence="4" id="KW-0378">Hydrolase</keyword>
<feature type="compositionally biased region" description="Basic and acidic residues" evidence="11">
    <location>
        <begin position="1201"/>
        <end position="1220"/>
    </location>
</feature>
<dbReference type="EMBL" id="BKCJ010041993">
    <property type="protein sequence ID" value="GEW01277.1"/>
    <property type="molecule type" value="Genomic_DNA"/>
</dbReference>
<keyword evidence="1" id="KW-0540">Nuclease</keyword>
<evidence type="ECO:0000256" key="1">
    <source>
        <dbReference type="ARBA" id="ARBA00022722"/>
    </source>
</evidence>
<organism evidence="13">
    <name type="scientific">Tanacetum cinerariifolium</name>
    <name type="common">Dalmatian daisy</name>
    <name type="synonym">Chrysanthemum cinerariifolium</name>
    <dbReference type="NCBI Taxonomy" id="118510"/>
    <lineage>
        <taxon>Eukaryota</taxon>
        <taxon>Viridiplantae</taxon>
        <taxon>Streptophyta</taxon>
        <taxon>Embryophyta</taxon>
        <taxon>Tracheophyta</taxon>
        <taxon>Spermatophyta</taxon>
        <taxon>Magnoliopsida</taxon>
        <taxon>eudicotyledons</taxon>
        <taxon>Gunneridae</taxon>
        <taxon>Pentapetalae</taxon>
        <taxon>asterids</taxon>
        <taxon>campanulids</taxon>
        <taxon>Asterales</taxon>
        <taxon>Asteraceae</taxon>
        <taxon>Asteroideae</taxon>
        <taxon>Anthemideae</taxon>
        <taxon>Anthemidinae</taxon>
        <taxon>Tanacetum</taxon>
    </lineage>
</organism>
<evidence type="ECO:0000313" key="13">
    <source>
        <dbReference type="EMBL" id="GEW01277.1"/>
    </source>
</evidence>
<keyword evidence="8" id="KW-0808">Transferase</keyword>
<comment type="caution">
    <text evidence="13">The sequence shown here is derived from an EMBL/GenBank/DDBJ whole genome shotgun (WGS) entry which is preliminary data.</text>
</comment>
<dbReference type="GO" id="GO:0004519">
    <property type="term" value="F:endonuclease activity"/>
    <property type="evidence" value="ECO:0007669"/>
    <property type="project" value="UniProtKB-KW"/>
</dbReference>
<feature type="compositionally biased region" description="Basic and acidic residues" evidence="11">
    <location>
        <begin position="1060"/>
        <end position="1097"/>
    </location>
</feature>
<evidence type="ECO:0000256" key="2">
    <source>
        <dbReference type="ARBA" id="ARBA00022723"/>
    </source>
</evidence>
<dbReference type="PANTHER" id="PTHR42648">
    <property type="entry name" value="TRANSPOSASE, PUTATIVE-RELATED"/>
    <property type="match status" value="1"/>
</dbReference>
<evidence type="ECO:0000256" key="7">
    <source>
        <dbReference type="ARBA" id="ARBA00022918"/>
    </source>
</evidence>
<dbReference type="SUPFAM" id="SSF53098">
    <property type="entry name" value="Ribonuclease H-like"/>
    <property type="match status" value="1"/>
</dbReference>
<reference evidence="13" key="1">
    <citation type="journal article" date="2019" name="Sci. Rep.">
        <title>Draft genome of Tanacetum cinerariifolium, the natural source of mosquito coil.</title>
        <authorList>
            <person name="Yamashiro T."/>
            <person name="Shiraishi A."/>
            <person name="Satake H."/>
            <person name="Nakayama K."/>
        </authorList>
    </citation>
    <scope>NUCLEOTIDE SEQUENCE</scope>
</reference>
<evidence type="ECO:0000256" key="10">
    <source>
        <dbReference type="ARBA" id="ARBA00023268"/>
    </source>
</evidence>
<keyword evidence="10" id="KW-0511">Multifunctional enzyme</keyword>
<evidence type="ECO:0000256" key="4">
    <source>
        <dbReference type="ARBA" id="ARBA00022801"/>
    </source>
</evidence>
<proteinExistence type="predicted"/>
<keyword evidence="3" id="KW-0255">Endonuclease</keyword>
<evidence type="ECO:0000256" key="6">
    <source>
        <dbReference type="ARBA" id="ARBA00022908"/>
    </source>
</evidence>
<dbReference type="InterPro" id="IPR039537">
    <property type="entry name" value="Retrotran_Ty1/copia-like"/>
</dbReference>
<keyword evidence="9" id="KW-0233">DNA recombination</keyword>
<keyword evidence="5" id="KW-0460">Magnesium</keyword>
<keyword evidence="6" id="KW-0229">DNA integration</keyword>
<evidence type="ECO:0000256" key="5">
    <source>
        <dbReference type="ARBA" id="ARBA00022842"/>
    </source>
</evidence>
<accession>A0A699GRJ8</accession>